<comment type="caution">
    <text evidence="1">The sequence shown here is derived from an EMBL/GenBank/DDBJ whole genome shotgun (WGS) entry which is preliminary data.</text>
</comment>
<sequence length="119" mass="13680">MLNINPLPQRADSQGQQGMENSKNCLLPTEVDSIPSVLCRIYLWKCSMFSSLGTFFSHLFCFSAGRDDRQEVFENSEGLCFSRLQFRDTGKKSLEPREFISIAYMCLCKPLGKNRVRIR</sequence>
<accession>A0A8X7BWB8</accession>
<evidence type="ECO:0000313" key="1">
    <source>
        <dbReference type="EMBL" id="GFY45032.1"/>
    </source>
</evidence>
<keyword evidence="2" id="KW-1185">Reference proteome</keyword>
<protein>
    <submittedName>
        <fullName evidence="1">Uncharacterized protein</fullName>
    </submittedName>
</protein>
<proteinExistence type="predicted"/>
<reference evidence="1" key="1">
    <citation type="submission" date="2020-08" db="EMBL/GenBank/DDBJ databases">
        <title>Multicomponent nature underlies the extraordinary mechanical properties of spider dragline silk.</title>
        <authorList>
            <person name="Kono N."/>
            <person name="Nakamura H."/>
            <person name="Mori M."/>
            <person name="Yoshida Y."/>
            <person name="Ohtoshi R."/>
            <person name="Malay A.D."/>
            <person name="Moran D.A.P."/>
            <person name="Tomita M."/>
            <person name="Numata K."/>
            <person name="Arakawa K."/>
        </authorList>
    </citation>
    <scope>NUCLEOTIDE SEQUENCE</scope>
</reference>
<dbReference type="OrthoDB" id="10274527at2759"/>
<evidence type="ECO:0000313" key="2">
    <source>
        <dbReference type="Proteomes" id="UP000886998"/>
    </source>
</evidence>
<dbReference type="AlphaFoldDB" id="A0A8X7BWB8"/>
<name>A0A8X7BWB8_9ARAC</name>
<gene>
    <name evidence="1" type="ORF">TNIN_186301</name>
</gene>
<organism evidence="1 2">
    <name type="scientific">Trichonephila inaurata madagascariensis</name>
    <dbReference type="NCBI Taxonomy" id="2747483"/>
    <lineage>
        <taxon>Eukaryota</taxon>
        <taxon>Metazoa</taxon>
        <taxon>Ecdysozoa</taxon>
        <taxon>Arthropoda</taxon>
        <taxon>Chelicerata</taxon>
        <taxon>Arachnida</taxon>
        <taxon>Araneae</taxon>
        <taxon>Araneomorphae</taxon>
        <taxon>Entelegynae</taxon>
        <taxon>Araneoidea</taxon>
        <taxon>Nephilidae</taxon>
        <taxon>Trichonephila</taxon>
        <taxon>Trichonephila inaurata</taxon>
    </lineage>
</organism>
<dbReference type="Proteomes" id="UP000886998">
    <property type="component" value="Unassembled WGS sequence"/>
</dbReference>
<dbReference type="EMBL" id="BMAV01004555">
    <property type="protein sequence ID" value="GFY45032.1"/>
    <property type="molecule type" value="Genomic_DNA"/>
</dbReference>